<protein>
    <submittedName>
        <fullName evidence="2">CDP-abequose synthase</fullName>
    </submittedName>
</protein>
<dbReference type="Gene3D" id="3.40.50.720">
    <property type="entry name" value="NAD(P)-binding Rossmann-like Domain"/>
    <property type="match status" value="1"/>
</dbReference>
<organism evidence="2 3">
    <name type="scientific">Cohnella abietis</name>
    <dbReference type="NCBI Taxonomy" id="2507935"/>
    <lineage>
        <taxon>Bacteria</taxon>
        <taxon>Bacillati</taxon>
        <taxon>Bacillota</taxon>
        <taxon>Bacilli</taxon>
        <taxon>Bacillales</taxon>
        <taxon>Paenibacillaceae</taxon>
        <taxon>Cohnella</taxon>
    </lineage>
</organism>
<dbReference type="InterPro" id="IPR001509">
    <property type="entry name" value="Epimerase_deHydtase"/>
</dbReference>
<dbReference type="InterPro" id="IPR050177">
    <property type="entry name" value="Lipid_A_modif_metabolic_enz"/>
</dbReference>
<dbReference type="KEGG" id="cohn:KCTCHS21_55290"/>
<evidence type="ECO:0000313" key="2">
    <source>
        <dbReference type="EMBL" id="BBI36130.1"/>
    </source>
</evidence>
<dbReference type="RefSeq" id="WP_130615369.1">
    <property type="nucleotide sequence ID" value="NZ_AP019400.1"/>
</dbReference>
<dbReference type="Pfam" id="PF01370">
    <property type="entry name" value="Epimerase"/>
    <property type="match status" value="1"/>
</dbReference>
<dbReference type="InterPro" id="IPR036291">
    <property type="entry name" value="NAD(P)-bd_dom_sf"/>
</dbReference>
<dbReference type="PANTHER" id="PTHR43245:SF13">
    <property type="entry name" value="UDP-D-APIOSE_UDP-D-XYLOSE SYNTHASE 2"/>
    <property type="match status" value="1"/>
</dbReference>
<keyword evidence="3" id="KW-1185">Reference proteome</keyword>
<sequence>MSSSRVVVTGGTGFIGSKLCEELLSRGVTVYAVVRSNSSQRTRLLNHSGLIIVEGDLNNVIQWSTELKRVQGGFDVFYHLAWEGVGNKYRNDQIQINNLNSLLETIKLAKELGCSQWIGTGSQAEYGPLNEIIQEEAPNKPTTLYGATKVAGGNMSAILGRELGIPCQWVRIFSTYGPGDSGGWMLIDVIGQLLDGVTPKLTLGEQLWDYLHVQDAAEALIALAESAPVDSNTYNLGSGSSQTIRAIVETVRDIIDPDIPLCFGDIPYRPDQVMHLEANVDKLREQTGWKPKIDLKNGLNQTVEYIRNSRLAQS</sequence>
<gene>
    <name evidence="2" type="ORF">KCTCHS21_55290</name>
</gene>
<evidence type="ECO:0000259" key="1">
    <source>
        <dbReference type="Pfam" id="PF01370"/>
    </source>
</evidence>
<dbReference type="SUPFAM" id="SSF51735">
    <property type="entry name" value="NAD(P)-binding Rossmann-fold domains"/>
    <property type="match status" value="1"/>
</dbReference>
<reference evidence="2 3" key="1">
    <citation type="submission" date="2019-01" db="EMBL/GenBank/DDBJ databases">
        <title>Complete genome sequence of Cohnella hallensis HS21 isolated from Korean fir (Abies koreana) rhizospheric soil.</title>
        <authorList>
            <person name="Jiang L."/>
            <person name="Kang S.W."/>
            <person name="Kim S."/>
            <person name="Jung J."/>
            <person name="Kim C.Y."/>
            <person name="Kim D.H."/>
            <person name="Kim S.W."/>
            <person name="Lee J."/>
        </authorList>
    </citation>
    <scope>NUCLEOTIDE SEQUENCE [LARGE SCALE GENOMIC DNA]</scope>
    <source>
        <strain evidence="2 3">HS21</strain>
    </source>
</reference>
<feature type="domain" description="NAD-dependent epimerase/dehydratase" evidence="1">
    <location>
        <begin position="6"/>
        <end position="237"/>
    </location>
</feature>
<dbReference type="PANTHER" id="PTHR43245">
    <property type="entry name" value="BIFUNCTIONAL POLYMYXIN RESISTANCE PROTEIN ARNA"/>
    <property type="match status" value="1"/>
</dbReference>
<dbReference type="OrthoDB" id="8732661at2"/>
<evidence type="ECO:0000313" key="3">
    <source>
        <dbReference type="Proteomes" id="UP000289856"/>
    </source>
</evidence>
<dbReference type="AlphaFoldDB" id="A0A3T1DDC4"/>
<name>A0A3T1DDC4_9BACL</name>
<dbReference type="Proteomes" id="UP000289856">
    <property type="component" value="Chromosome"/>
</dbReference>
<dbReference type="EMBL" id="AP019400">
    <property type="protein sequence ID" value="BBI36130.1"/>
    <property type="molecule type" value="Genomic_DNA"/>
</dbReference>
<accession>A0A3T1DDC4</accession>
<proteinExistence type="predicted"/>